<reference evidence="3" key="1">
    <citation type="submission" date="2021-01" db="EMBL/GenBank/DDBJ databases">
        <authorList>
            <person name="Corre E."/>
            <person name="Pelletier E."/>
            <person name="Niang G."/>
            <person name="Scheremetjew M."/>
            <person name="Finn R."/>
            <person name="Kale V."/>
            <person name="Holt S."/>
            <person name="Cochrane G."/>
            <person name="Meng A."/>
            <person name="Brown T."/>
            <person name="Cohen L."/>
        </authorList>
    </citation>
    <scope>NUCLEOTIDE SEQUENCE</scope>
    <source>
        <strain evidence="3">CCMP125</strain>
    </source>
</reference>
<dbReference type="AlphaFoldDB" id="A0A7S2Y288"/>
<keyword evidence="2" id="KW-0732">Signal</keyword>
<feature type="chain" id="PRO_5031561202" evidence="2">
    <location>
        <begin position="19"/>
        <end position="277"/>
    </location>
</feature>
<accession>A0A7S2Y288</accession>
<evidence type="ECO:0000313" key="3">
    <source>
        <dbReference type="EMBL" id="CAD9941097.1"/>
    </source>
</evidence>
<proteinExistence type="predicted"/>
<dbReference type="EMBL" id="HBHT01001334">
    <property type="protein sequence ID" value="CAD9941097.1"/>
    <property type="molecule type" value="Transcribed_RNA"/>
</dbReference>
<evidence type="ECO:0000256" key="2">
    <source>
        <dbReference type="SAM" id="SignalP"/>
    </source>
</evidence>
<evidence type="ECO:0000256" key="1">
    <source>
        <dbReference type="SAM" id="MobiDB-lite"/>
    </source>
</evidence>
<feature type="signal peptide" evidence="2">
    <location>
        <begin position="1"/>
        <end position="18"/>
    </location>
</feature>
<gene>
    <name evidence="3" type="ORF">APAL1065_LOCUS846</name>
</gene>
<feature type="compositionally biased region" description="Low complexity" evidence="1">
    <location>
        <begin position="35"/>
        <end position="50"/>
    </location>
</feature>
<feature type="region of interest" description="Disordered" evidence="1">
    <location>
        <begin position="35"/>
        <end position="59"/>
    </location>
</feature>
<organism evidence="3">
    <name type="scientific">Entomoneis paludosa</name>
    <dbReference type="NCBI Taxonomy" id="265537"/>
    <lineage>
        <taxon>Eukaryota</taxon>
        <taxon>Sar</taxon>
        <taxon>Stramenopiles</taxon>
        <taxon>Ochrophyta</taxon>
        <taxon>Bacillariophyta</taxon>
        <taxon>Bacillariophyceae</taxon>
        <taxon>Bacillariophycidae</taxon>
        <taxon>Entomoneidaceae</taxon>
        <taxon>Entomoneis</taxon>
    </lineage>
</organism>
<sequence length="277" mass="29824">MKVSATTVLLALPMAVSAWSSSSLSQSSVRQNSFSSTRTTTVLSSKSSSTNADEQTPSEMGRRGFMAWGAAASLALSTQLLTSQAAHASLLDEFGSDPSKIENKVTTSTTVASSPVGKQSVEIDPSLRASYYYPTAKKRYLPRIQKVSTEIVACTDALLTEDWETVTGFGKTAENAILPLQLYVSSLDGQGLSMSTGFAKQMRQDAADYEKAYKAFEQALKKKDSPQALQAVSAMGVAVADYRQAGRLKDDDGNIPSIDEMKRMAMRRPTVRVMASN</sequence>
<protein>
    <submittedName>
        <fullName evidence="3">Uncharacterized protein</fullName>
    </submittedName>
</protein>
<name>A0A7S2Y288_9STRA</name>